<proteinExistence type="predicted"/>
<accession>A0A8J6JZ82</accession>
<gene>
    <name evidence="2" type="ORF">GDO78_004046</name>
</gene>
<dbReference type="EMBL" id="WNTK01000013">
    <property type="protein sequence ID" value="KAG9473541.1"/>
    <property type="molecule type" value="Genomic_DNA"/>
</dbReference>
<organism evidence="2 3">
    <name type="scientific">Eleutherodactylus coqui</name>
    <name type="common">Puerto Rican coqui</name>
    <dbReference type="NCBI Taxonomy" id="57060"/>
    <lineage>
        <taxon>Eukaryota</taxon>
        <taxon>Metazoa</taxon>
        <taxon>Chordata</taxon>
        <taxon>Craniata</taxon>
        <taxon>Vertebrata</taxon>
        <taxon>Euteleostomi</taxon>
        <taxon>Amphibia</taxon>
        <taxon>Batrachia</taxon>
        <taxon>Anura</taxon>
        <taxon>Neobatrachia</taxon>
        <taxon>Hyloidea</taxon>
        <taxon>Eleutherodactylidae</taxon>
        <taxon>Eleutherodactylinae</taxon>
        <taxon>Eleutherodactylus</taxon>
        <taxon>Eleutherodactylus</taxon>
    </lineage>
</organism>
<keyword evidence="1" id="KW-0472">Membrane</keyword>
<feature type="transmembrane region" description="Helical" evidence="1">
    <location>
        <begin position="131"/>
        <end position="153"/>
    </location>
</feature>
<keyword evidence="1" id="KW-1133">Transmembrane helix</keyword>
<dbReference type="Proteomes" id="UP000770717">
    <property type="component" value="Unassembled WGS sequence"/>
</dbReference>
<evidence type="ECO:0000256" key="1">
    <source>
        <dbReference type="SAM" id="Phobius"/>
    </source>
</evidence>
<keyword evidence="3" id="KW-1185">Reference proteome</keyword>
<evidence type="ECO:0000313" key="2">
    <source>
        <dbReference type="EMBL" id="KAG9473541.1"/>
    </source>
</evidence>
<sequence length="183" mass="19907">MCNCKCSVPSLIFPIRSHVFSPSVCCMAFALRTESFLIITIHLKSEALLPAACDPSLVEPVSWGGLSISAVDQDLCLGNRSDCTKASSSVSISCSAHCTAVGIRRRQIGWKWKVPSGSLSVPEMFAMLNTLALQLVSPSLCSIVCILCFFSYIRNSSLMKKPKDPFTCNNCLSKLVKTMACER</sequence>
<comment type="caution">
    <text evidence="2">The sequence shown here is derived from an EMBL/GenBank/DDBJ whole genome shotgun (WGS) entry which is preliminary data.</text>
</comment>
<keyword evidence="1" id="KW-0812">Transmembrane</keyword>
<reference evidence="2" key="1">
    <citation type="thesis" date="2020" institute="ProQuest LLC" country="789 East Eisenhower Parkway, Ann Arbor, MI, USA">
        <title>Comparative Genomics and Chromosome Evolution.</title>
        <authorList>
            <person name="Mudd A.B."/>
        </authorList>
    </citation>
    <scope>NUCLEOTIDE SEQUENCE</scope>
    <source>
        <strain evidence="2">HN-11 Male</strain>
        <tissue evidence="2">Kidney and liver</tissue>
    </source>
</reference>
<dbReference type="AlphaFoldDB" id="A0A8J6JZ82"/>
<evidence type="ECO:0000313" key="3">
    <source>
        <dbReference type="Proteomes" id="UP000770717"/>
    </source>
</evidence>
<protein>
    <submittedName>
        <fullName evidence="2">Uncharacterized protein</fullName>
    </submittedName>
</protein>
<name>A0A8J6JZ82_ELECQ</name>